<evidence type="ECO:0000256" key="5">
    <source>
        <dbReference type="ARBA" id="ARBA00022821"/>
    </source>
</evidence>
<feature type="coiled-coil region" evidence="6">
    <location>
        <begin position="55"/>
        <end position="85"/>
    </location>
</feature>
<reference evidence="8" key="1">
    <citation type="submission" date="2020-01" db="EMBL/GenBank/DDBJ databases">
        <title>Genome sequence of Kobresia littledalei, the first chromosome-level genome in the family Cyperaceae.</title>
        <authorList>
            <person name="Qu G."/>
        </authorList>
    </citation>
    <scope>NUCLEOTIDE SEQUENCE</scope>
    <source>
        <strain evidence="8">C.B.Clarke</strain>
        <tissue evidence="8">Leaf</tissue>
    </source>
</reference>
<keyword evidence="3" id="KW-0677">Repeat</keyword>
<dbReference type="Gene3D" id="1.20.5.4130">
    <property type="match status" value="1"/>
</dbReference>
<evidence type="ECO:0000256" key="4">
    <source>
        <dbReference type="ARBA" id="ARBA00022741"/>
    </source>
</evidence>
<evidence type="ECO:0000256" key="2">
    <source>
        <dbReference type="ARBA" id="ARBA00022614"/>
    </source>
</evidence>
<evidence type="ECO:0000259" key="7">
    <source>
        <dbReference type="Pfam" id="PF18052"/>
    </source>
</evidence>
<dbReference type="Pfam" id="PF18052">
    <property type="entry name" value="Rx_N"/>
    <property type="match status" value="1"/>
</dbReference>
<keyword evidence="2" id="KW-0433">Leucine-rich repeat</keyword>
<feature type="domain" description="Disease resistance N-terminal" evidence="7">
    <location>
        <begin position="13"/>
        <end position="94"/>
    </location>
</feature>
<evidence type="ECO:0000313" key="8">
    <source>
        <dbReference type="EMBL" id="KAF3328392.1"/>
    </source>
</evidence>
<keyword evidence="6" id="KW-0175">Coiled coil</keyword>
<keyword evidence="4" id="KW-0547">Nucleotide-binding</keyword>
<evidence type="ECO:0000313" key="9">
    <source>
        <dbReference type="Proteomes" id="UP000623129"/>
    </source>
</evidence>
<evidence type="ECO:0000256" key="3">
    <source>
        <dbReference type="ARBA" id="ARBA00022737"/>
    </source>
</evidence>
<accession>A0A833V875</accession>
<dbReference type="OrthoDB" id="676834at2759"/>
<dbReference type="Proteomes" id="UP000623129">
    <property type="component" value="Unassembled WGS sequence"/>
</dbReference>
<organism evidence="8 9">
    <name type="scientific">Carex littledalei</name>
    <dbReference type="NCBI Taxonomy" id="544730"/>
    <lineage>
        <taxon>Eukaryota</taxon>
        <taxon>Viridiplantae</taxon>
        <taxon>Streptophyta</taxon>
        <taxon>Embryophyta</taxon>
        <taxon>Tracheophyta</taxon>
        <taxon>Spermatophyta</taxon>
        <taxon>Magnoliopsida</taxon>
        <taxon>Liliopsida</taxon>
        <taxon>Poales</taxon>
        <taxon>Cyperaceae</taxon>
        <taxon>Cyperoideae</taxon>
        <taxon>Cariceae</taxon>
        <taxon>Carex</taxon>
        <taxon>Carex subgen. Euthyceras</taxon>
    </lineage>
</organism>
<evidence type="ECO:0000256" key="1">
    <source>
        <dbReference type="ARBA" id="ARBA00008894"/>
    </source>
</evidence>
<keyword evidence="5" id="KW-0611">Plant defense</keyword>
<protein>
    <recommendedName>
        <fullName evidence="7">Disease resistance N-terminal domain-containing protein</fullName>
    </recommendedName>
</protein>
<dbReference type="InterPro" id="IPR041118">
    <property type="entry name" value="Rx_N"/>
</dbReference>
<sequence>MDPLSIAAVGWLMSSLVDKAVTALLEAWAKRNDLGNEFKTLKDQLLQLGALLTSYRGLRTNNNFLEELVHNLQQLAYRAENLLDELDYYRLEDQIQQRDLGF</sequence>
<gene>
    <name evidence="8" type="ORF">FCM35_KLT06998</name>
</gene>
<comment type="similarity">
    <text evidence="1">Belongs to the disease resistance NB-LRR family.</text>
</comment>
<name>A0A833V875_9POAL</name>
<dbReference type="GO" id="GO:0006952">
    <property type="term" value="P:defense response"/>
    <property type="evidence" value="ECO:0007669"/>
    <property type="project" value="UniProtKB-KW"/>
</dbReference>
<dbReference type="AlphaFoldDB" id="A0A833V875"/>
<keyword evidence="9" id="KW-1185">Reference proteome</keyword>
<dbReference type="EMBL" id="SWLB01000016">
    <property type="protein sequence ID" value="KAF3328392.1"/>
    <property type="molecule type" value="Genomic_DNA"/>
</dbReference>
<evidence type="ECO:0000256" key="6">
    <source>
        <dbReference type="SAM" id="Coils"/>
    </source>
</evidence>
<dbReference type="GO" id="GO:0000166">
    <property type="term" value="F:nucleotide binding"/>
    <property type="evidence" value="ECO:0007669"/>
    <property type="project" value="UniProtKB-KW"/>
</dbReference>
<proteinExistence type="inferred from homology"/>
<comment type="caution">
    <text evidence="8">The sequence shown here is derived from an EMBL/GenBank/DDBJ whole genome shotgun (WGS) entry which is preliminary data.</text>
</comment>